<sequence length="587" mass="64383">MSSPGIPQDIVAIFHASFHPTKGNIIDWSLKASDDLDLEGVEFSTLPSGLHLVPQDVVYFTKDNHQGVCIFQRRETTEQGHRGFRLSSLGILLAKRARSQPWRHVPALKTLINTIYENVGQKGILEPTGQDWNPAIAFFEERKVNADIGAGAWSGWSHELDGPEADPTESNPTLHLPHLLRILGPSSLTLYKHILGRRRILIYTLPPVEAACILCHVAADMCYEDQVDYRSENDAQYSNRPRGKCKDGINVLGMVTLSDINKLHHEGLSGRGWVACTTDAIFLEKPSYYDLVINLTTSTPSTTSRPTLYVSRPLQQQPGARGPSHRLSVMRWTWSDVKLWNELDRLLLLDAGGHSTCCNPPIDASNASSAWADGWRVYEDVCIICAGLWVGSWRGNSTMSYSTGNGANWGSVRLEGDDDLSVGGTYVRNLGMGIEGRPEAAGPSLTPPKPQRRASGMSKSSGKSTGVKVNARQALSSSTMSPDTQAQCVKRHDRQVLTTLALLQTFHANTCLQLSRLASFLPPDGPASSPSATMALSPKDVTSFELGPLSSFDARYLQWLADEYGGGINVEIKRGGWRDWVNIILGI</sequence>
<reference evidence="2 3" key="1">
    <citation type="submission" date="2014-04" db="EMBL/GenBank/DDBJ databases">
        <authorList>
            <consortium name="DOE Joint Genome Institute"/>
            <person name="Kuo A."/>
            <person name="Tarkka M."/>
            <person name="Buscot F."/>
            <person name="Kohler A."/>
            <person name="Nagy L.G."/>
            <person name="Floudas D."/>
            <person name="Copeland A."/>
            <person name="Barry K.W."/>
            <person name="Cichocki N."/>
            <person name="Veneault-Fourrey C."/>
            <person name="LaButti K."/>
            <person name="Lindquist E.A."/>
            <person name="Lipzen A."/>
            <person name="Lundell T."/>
            <person name="Morin E."/>
            <person name="Murat C."/>
            <person name="Sun H."/>
            <person name="Tunlid A."/>
            <person name="Henrissat B."/>
            <person name="Grigoriev I.V."/>
            <person name="Hibbett D.S."/>
            <person name="Martin F."/>
            <person name="Nordberg H.P."/>
            <person name="Cantor M.N."/>
            <person name="Hua S.X."/>
        </authorList>
    </citation>
    <scope>NUCLEOTIDE SEQUENCE [LARGE SCALE GENOMIC DNA]</scope>
    <source>
        <strain evidence="2 3">F 1598</strain>
    </source>
</reference>
<dbReference type="Proteomes" id="UP000054166">
    <property type="component" value="Unassembled WGS sequence"/>
</dbReference>
<keyword evidence="3" id="KW-1185">Reference proteome</keyword>
<evidence type="ECO:0000256" key="1">
    <source>
        <dbReference type="SAM" id="MobiDB-lite"/>
    </source>
</evidence>
<dbReference type="OrthoDB" id="2152680at2759"/>
<dbReference type="STRING" id="765440.A0A0C3BPS1"/>
<dbReference type="PANTHER" id="PTHR28153:SF1">
    <property type="entry name" value="DUF4484 DOMAIN-CONTAINING PROTEIN"/>
    <property type="match status" value="1"/>
</dbReference>
<feature type="compositionally biased region" description="Low complexity" evidence="1">
    <location>
        <begin position="455"/>
        <end position="468"/>
    </location>
</feature>
<reference evidence="3" key="2">
    <citation type="submission" date="2015-01" db="EMBL/GenBank/DDBJ databases">
        <title>Evolutionary Origins and Diversification of the Mycorrhizal Mutualists.</title>
        <authorList>
            <consortium name="DOE Joint Genome Institute"/>
            <consortium name="Mycorrhizal Genomics Consortium"/>
            <person name="Kohler A."/>
            <person name="Kuo A."/>
            <person name="Nagy L.G."/>
            <person name="Floudas D."/>
            <person name="Copeland A."/>
            <person name="Barry K.W."/>
            <person name="Cichocki N."/>
            <person name="Veneault-Fourrey C."/>
            <person name="LaButti K."/>
            <person name="Lindquist E.A."/>
            <person name="Lipzen A."/>
            <person name="Lundell T."/>
            <person name="Morin E."/>
            <person name="Murat C."/>
            <person name="Riley R."/>
            <person name="Ohm R."/>
            <person name="Sun H."/>
            <person name="Tunlid A."/>
            <person name="Henrissat B."/>
            <person name="Grigoriev I.V."/>
            <person name="Hibbett D.S."/>
            <person name="Martin F."/>
        </authorList>
    </citation>
    <scope>NUCLEOTIDE SEQUENCE [LARGE SCALE GENOMIC DNA]</scope>
    <source>
        <strain evidence="3">F 1598</strain>
    </source>
</reference>
<dbReference type="PANTHER" id="PTHR28153">
    <property type="entry name" value="PROTEIN, PUTATIVE-RELATED"/>
    <property type="match status" value="1"/>
</dbReference>
<dbReference type="Pfam" id="PF09804">
    <property type="entry name" value="DENND11"/>
    <property type="match status" value="1"/>
</dbReference>
<dbReference type="AlphaFoldDB" id="A0A0C3BPS1"/>
<proteinExistence type="predicted"/>
<accession>A0A0C3BPS1</accession>
<dbReference type="GO" id="GO:0005811">
    <property type="term" value="C:lipid droplet"/>
    <property type="evidence" value="ECO:0007669"/>
    <property type="project" value="TreeGrafter"/>
</dbReference>
<organism evidence="2 3">
    <name type="scientific">Piloderma croceum (strain F 1598)</name>
    <dbReference type="NCBI Taxonomy" id="765440"/>
    <lineage>
        <taxon>Eukaryota</taxon>
        <taxon>Fungi</taxon>
        <taxon>Dikarya</taxon>
        <taxon>Basidiomycota</taxon>
        <taxon>Agaricomycotina</taxon>
        <taxon>Agaricomycetes</taxon>
        <taxon>Agaricomycetidae</taxon>
        <taxon>Atheliales</taxon>
        <taxon>Atheliaceae</taxon>
        <taxon>Piloderma</taxon>
    </lineage>
</organism>
<name>A0A0C3BPS1_PILCF</name>
<evidence type="ECO:0000313" key="2">
    <source>
        <dbReference type="EMBL" id="KIM79317.1"/>
    </source>
</evidence>
<dbReference type="HOGENOM" id="CLU_442816_0_0_1"/>
<feature type="compositionally biased region" description="Polar residues" evidence="1">
    <location>
        <begin position="473"/>
        <end position="486"/>
    </location>
</feature>
<gene>
    <name evidence="2" type="ORF">PILCRDRAFT_823569</name>
</gene>
<protein>
    <recommendedName>
        <fullName evidence="4">Protein LCHN</fullName>
    </recommendedName>
</protein>
<feature type="region of interest" description="Disordered" evidence="1">
    <location>
        <begin position="433"/>
        <end position="486"/>
    </location>
</feature>
<dbReference type="InterPro" id="IPR018626">
    <property type="entry name" value="LCHN/Anr2"/>
</dbReference>
<dbReference type="InterPro" id="IPR053056">
    <property type="entry name" value="Lipid_Metab_Assoc_Protein"/>
</dbReference>
<evidence type="ECO:0000313" key="3">
    <source>
        <dbReference type="Proteomes" id="UP000054166"/>
    </source>
</evidence>
<dbReference type="InParanoid" id="A0A0C3BPS1"/>
<dbReference type="EMBL" id="KN833010">
    <property type="protein sequence ID" value="KIM79317.1"/>
    <property type="molecule type" value="Genomic_DNA"/>
</dbReference>
<evidence type="ECO:0008006" key="4">
    <source>
        <dbReference type="Google" id="ProtNLM"/>
    </source>
</evidence>